<protein>
    <recommendedName>
        <fullName evidence="4">Tetratricopeptide repeat protein 7 N-terminal domain-containing protein</fullName>
    </recommendedName>
</protein>
<dbReference type="GO" id="GO:0046854">
    <property type="term" value="P:phosphatidylinositol phosphate biosynthetic process"/>
    <property type="evidence" value="ECO:0007669"/>
    <property type="project" value="TreeGrafter"/>
</dbReference>
<comment type="function">
    <text evidence="1">Involved in endocytosis.</text>
</comment>
<dbReference type="PANTHER" id="PTHR23083:SF464">
    <property type="entry name" value="TETRATRICOPEPTIDE REPEAT DOMAIN 7, ISOFORM A"/>
    <property type="match status" value="1"/>
</dbReference>
<evidence type="ECO:0000313" key="6">
    <source>
        <dbReference type="Proteomes" id="UP000494206"/>
    </source>
</evidence>
<comment type="similarity">
    <text evidence="2">Belongs to the YPP1 family.</text>
</comment>
<organism evidence="5 6">
    <name type="scientific">Caenorhabditis bovis</name>
    <dbReference type="NCBI Taxonomy" id="2654633"/>
    <lineage>
        <taxon>Eukaryota</taxon>
        <taxon>Metazoa</taxon>
        <taxon>Ecdysozoa</taxon>
        <taxon>Nematoda</taxon>
        <taxon>Chromadorea</taxon>
        <taxon>Rhabditida</taxon>
        <taxon>Rhabditina</taxon>
        <taxon>Rhabditomorpha</taxon>
        <taxon>Rhabditoidea</taxon>
        <taxon>Rhabditidae</taxon>
        <taxon>Peloderinae</taxon>
        <taxon>Caenorhabditis</taxon>
    </lineage>
</organism>
<dbReference type="EMBL" id="CADEPM010000003">
    <property type="protein sequence ID" value="CAB3402143.1"/>
    <property type="molecule type" value="Genomic_DNA"/>
</dbReference>
<dbReference type="Pfam" id="PF19440">
    <property type="entry name" value="TTC7_N"/>
    <property type="match status" value="1"/>
</dbReference>
<evidence type="ECO:0000313" key="5">
    <source>
        <dbReference type="EMBL" id="CAB3402143.1"/>
    </source>
</evidence>
<dbReference type="Pfam" id="PF13181">
    <property type="entry name" value="TPR_8"/>
    <property type="match status" value="1"/>
</dbReference>
<reference evidence="5 6" key="1">
    <citation type="submission" date="2020-04" db="EMBL/GenBank/DDBJ databases">
        <authorList>
            <person name="Laetsch R D."/>
            <person name="Stevens L."/>
            <person name="Kumar S."/>
            <person name="Blaxter L. M."/>
        </authorList>
    </citation>
    <scope>NUCLEOTIDE SEQUENCE [LARGE SCALE GENOMIC DNA]</scope>
</reference>
<evidence type="ECO:0000256" key="2">
    <source>
        <dbReference type="ARBA" id="ARBA00038251"/>
    </source>
</evidence>
<dbReference type="InterPro" id="IPR019734">
    <property type="entry name" value="TPR_rpt"/>
</dbReference>
<feature type="region of interest" description="Disordered" evidence="3">
    <location>
        <begin position="199"/>
        <end position="224"/>
    </location>
</feature>
<accession>A0A8S1ERP5</accession>
<feature type="region of interest" description="Disordered" evidence="3">
    <location>
        <begin position="431"/>
        <end position="457"/>
    </location>
</feature>
<dbReference type="SUPFAM" id="SSF48452">
    <property type="entry name" value="TPR-like"/>
    <property type="match status" value="3"/>
</dbReference>
<dbReference type="InterPro" id="IPR011990">
    <property type="entry name" value="TPR-like_helical_dom_sf"/>
</dbReference>
<dbReference type="AlphaFoldDB" id="A0A8S1ERP5"/>
<feature type="compositionally biased region" description="Low complexity" evidence="3">
    <location>
        <begin position="199"/>
        <end position="213"/>
    </location>
</feature>
<evidence type="ECO:0000256" key="1">
    <source>
        <dbReference type="ARBA" id="ARBA00002550"/>
    </source>
</evidence>
<dbReference type="Proteomes" id="UP000494206">
    <property type="component" value="Unassembled WGS sequence"/>
</dbReference>
<feature type="domain" description="Tetratricopeptide repeat protein 7 N-terminal" evidence="4">
    <location>
        <begin position="3"/>
        <end position="386"/>
    </location>
</feature>
<keyword evidence="6" id="KW-1185">Reference proteome</keyword>
<dbReference type="Gene3D" id="1.25.40.10">
    <property type="entry name" value="Tetratricopeptide repeat domain"/>
    <property type="match status" value="3"/>
</dbReference>
<dbReference type="GO" id="GO:0072659">
    <property type="term" value="P:protein localization to plasma membrane"/>
    <property type="evidence" value="ECO:0007669"/>
    <property type="project" value="TreeGrafter"/>
</dbReference>
<dbReference type="SMART" id="SM00028">
    <property type="entry name" value="TPR"/>
    <property type="match status" value="6"/>
</dbReference>
<evidence type="ECO:0000259" key="4">
    <source>
        <dbReference type="Pfam" id="PF19440"/>
    </source>
</evidence>
<gene>
    <name evidence="5" type="ORF">CBOVIS_LOCUS4797</name>
</gene>
<dbReference type="GO" id="GO:0005886">
    <property type="term" value="C:plasma membrane"/>
    <property type="evidence" value="ECO:0007669"/>
    <property type="project" value="TreeGrafter"/>
</dbReference>
<dbReference type="InterPro" id="IPR051722">
    <property type="entry name" value="Endocytosis_PI4K-reg_protein"/>
</dbReference>
<evidence type="ECO:0000256" key="3">
    <source>
        <dbReference type="SAM" id="MobiDB-lite"/>
    </source>
</evidence>
<dbReference type="InterPro" id="IPR045819">
    <property type="entry name" value="TTC7_N"/>
</dbReference>
<proteinExistence type="inferred from homology"/>
<dbReference type="OrthoDB" id="29013at2759"/>
<dbReference type="PANTHER" id="PTHR23083">
    <property type="entry name" value="TETRATRICOPEPTIDE REPEAT PROTEIN, TPR"/>
    <property type="match status" value="1"/>
</dbReference>
<name>A0A8S1ERP5_9PELO</name>
<sequence length="943" mass="104091">MSKLKGSRLETEVDKVRTDGNWKRLSELLPSVKSKNSGLEDSYELFQGEIILETFLEQLGEVLRPHKENHEKLKSAESYLITAVKEKANNNSVFMEASILLAKVYYACTEYAKALNLIDASGMEKGTNPFRTLRALRLVAEGYAVKGLCLESFESPIHTHSLPLGSASSFTNEQKAINCFEKSAELAISYINELEKTLNSNSSKGNTSTSGSLPTPANGTRQPEKIGDLLERCLERVAMLRAKDTVAQRKNGSEGIEWYRRIITCLGDKSTGERLQLKMSRQLAELLIRAAVPSEDKSASEAMNMKSQNLNFYTGSHRGYFAPSSRVEEIVLLLLISEVLSTREVVLSRSEELTSSRIESLQNAKSAYNLLTLVLSTLRQYHILANIYERAMKFANNDSFLWQQFALSSICRGRYARAARVLEQSIMSSNIDSESSPSKVRHRAATVDQKENDGDESALHLTNNPSCALSVISEYLLLSQLYIEKFGNYKSAIEYSEKAIELCSKDGQLTFLKARCQLIHAIATGQNAMLETAWESKKSKLASAVKLIEECVSSDPHDYLALYYSAYYHALSRDLESAKDRCSRSLALNGDQPAAVMLLALIFTAYGDLKGALELVVTSLQEFETNYGLLVLKLQIETKFGRIEESLDTCTHLLDFWKKRDAMTIIGHSGGVDEDKSQATLNGMDSNSVMLGRDGSMKTGTPSLGREISTPVVPGAPLSSFSNTVPLLNSLPTNASGMDISSKNLFADSGVTISDNGHSSASDSGTNTASADAWSRFRAQADIWMSLTELYLAEGRLADVTKCVEQAIGLFPQSPQAIYMKGRLLGCRAENLKDRNMASKIRGEAKSTYLSALALCPNHVQSMSALAKLYEAEGNQMMAEHMLREMVRNDPLNCNWWQQLGCSLMRRGEADQATECLTAASNLDRSTPLLPFSFISPVFPAGF</sequence>
<comment type="caution">
    <text evidence="5">The sequence shown here is derived from an EMBL/GenBank/DDBJ whole genome shotgun (WGS) entry which is preliminary data.</text>
</comment>